<reference evidence="4" key="1">
    <citation type="submission" date="2013-12" db="EMBL/GenBank/DDBJ databases">
        <authorList>
            <person name="Genoscope - CEA"/>
        </authorList>
    </citation>
    <scope>NUCLEOTIDE SEQUENCE</scope>
    <source>
        <strain evidence="4">CBS 1993</strain>
    </source>
</reference>
<evidence type="ECO:0000313" key="4">
    <source>
        <dbReference type="EMBL" id="CDK24227.1"/>
    </source>
</evidence>
<dbReference type="AlphaFoldDB" id="W6MIM7"/>
<evidence type="ECO:0000256" key="3">
    <source>
        <dbReference type="SAM" id="MobiDB-lite"/>
    </source>
</evidence>
<proteinExistence type="inferred from homology"/>
<evidence type="ECO:0000313" key="5">
    <source>
        <dbReference type="Proteomes" id="UP000019384"/>
    </source>
</evidence>
<feature type="compositionally biased region" description="Acidic residues" evidence="3">
    <location>
        <begin position="153"/>
        <end position="168"/>
    </location>
</feature>
<comment type="similarity">
    <text evidence="1">Belongs to the TSR2 family.</text>
</comment>
<evidence type="ECO:0008006" key="6">
    <source>
        <dbReference type="Google" id="ProtNLM"/>
    </source>
</evidence>
<organism evidence="4 5">
    <name type="scientific">Kuraishia capsulata CBS 1993</name>
    <dbReference type="NCBI Taxonomy" id="1382522"/>
    <lineage>
        <taxon>Eukaryota</taxon>
        <taxon>Fungi</taxon>
        <taxon>Dikarya</taxon>
        <taxon>Ascomycota</taxon>
        <taxon>Saccharomycotina</taxon>
        <taxon>Pichiomycetes</taxon>
        <taxon>Pichiales</taxon>
        <taxon>Pichiaceae</taxon>
        <taxon>Kuraishia</taxon>
    </lineage>
</organism>
<dbReference type="HOGENOM" id="CLU_074896_0_1_1"/>
<dbReference type="GO" id="GO:0005634">
    <property type="term" value="C:nucleus"/>
    <property type="evidence" value="ECO:0007669"/>
    <property type="project" value="EnsemblFungi"/>
</dbReference>
<dbReference type="Pfam" id="PF10273">
    <property type="entry name" value="WGG"/>
    <property type="match status" value="1"/>
</dbReference>
<dbReference type="GO" id="GO:0000462">
    <property type="term" value="P:maturation of SSU-rRNA from tricistronic rRNA transcript (SSU-rRNA, 5.8S rRNA, LSU-rRNA)"/>
    <property type="evidence" value="ECO:0007669"/>
    <property type="project" value="EnsemblFungi"/>
</dbReference>
<evidence type="ECO:0000256" key="2">
    <source>
        <dbReference type="ARBA" id="ARBA00022552"/>
    </source>
</evidence>
<gene>
    <name evidence="4" type="ORF">KUCA_T00000187001</name>
</gene>
<name>W6MIM7_9ASCO</name>
<dbReference type="STRING" id="1382522.W6MIM7"/>
<dbReference type="GO" id="GO:0043022">
    <property type="term" value="F:ribosome binding"/>
    <property type="evidence" value="ECO:0007669"/>
    <property type="project" value="EnsemblFungi"/>
</dbReference>
<keyword evidence="2" id="KW-0698">rRNA processing</keyword>
<accession>W6MIM7</accession>
<protein>
    <recommendedName>
        <fullName evidence="6">Pre-rRNA-processing protein TSR2</fullName>
    </recommendedName>
</protein>
<dbReference type="GeneID" id="34517632"/>
<dbReference type="OrthoDB" id="263560at2759"/>
<dbReference type="InterPro" id="IPR019398">
    <property type="entry name" value="Pre-rRNA_process_TSR2"/>
</dbReference>
<feature type="region of interest" description="Disordered" evidence="3">
    <location>
        <begin position="145"/>
        <end position="208"/>
    </location>
</feature>
<sequence>MSISIDVTDYVSAPKDQATLLFHDERQQANFELGVSMHIHKWDTLSIAVDNGWGGQHGEEKRDWITGVVVDLFRDNKELDVFAIHEVLFNAMEDEFEVFVEDDTTVLVAHNIVNCYRDCARQDYTKVQEMYARWQIKQANRSRNAVAHVHVEEDPENPESSDDEEDEDHTGHEHAHDDDVDMDVDEVKGPIVDEDGFTVVTKKGGRRR</sequence>
<dbReference type="PANTHER" id="PTHR21250">
    <property type="entry name" value="PRE-RRNA-PROCESSING PROTEIN TSR2 HOMOLOG"/>
    <property type="match status" value="1"/>
</dbReference>
<dbReference type="GO" id="GO:0000463">
    <property type="term" value="P:maturation of LSU-rRNA from tricistronic rRNA transcript (SSU-rRNA, 5.8S rRNA, LSU-rRNA)"/>
    <property type="evidence" value="ECO:0007669"/>
    <property type="project" value="EnsemblFungi"/>
</dbReference>
<dbReference type="RefSeq" id="XP_022456244.1">
    <property type="nucleotide sequence ID" value="XM_022604702.1"/>
</dbReference>
<keyword evidence="5" id="KW-1185">Reference proteome</keyword>
<dbReference type="EMBL" id="HG793125">
    <property type="protein sequence ID" value="CDK24227.1"/>
    <property type="molecule type" value="Genomic_DNA"/>
</dbReference>
<dbReference type="Proteomes" id="UP000019384">
    <property type="component" value="Unassembled WGS sequence"/>
</dbReference>
<evidence type="ECO:0000256" key="1">
    <source>
        <dbReference type="ARBA" id="ARBA00006524"/>
    </source>
</evidence>
<reference evidence="4" key="2">
    <citation type="submission" date="2014-02" db="EMBL/GenBank/DDBJ databases">
        <title>Complete DNA sequence of /Kuraishia capsulata/ illustrates novel genomic features among budding yeasts (/Saccharomycotina/).</title>
        <authorList>
            <person name="Morales L."/>
            <person name="Noel B."/>
            <person name="Porcel B."/>
            <person name="Marcet-Houben M."/>
            <person name="Hullo M-F."/>
            <person name="Sacerdot C."/>
            <person name="Tekaia F."/>
            <person name="Leh-Louis V."/>
            <person name="Despons L."/>
            <person name="Khanna V."/>
            <person name="Aury J-M."/>
            <person name="Barbe V."/>
            <person name="Couloux A."/>
            <person name="Labadie K."/>
            <person name="Pelletier E."/>
            <person name="Souciet J-L."/>
            <person name="Boekhout T."/>
            <person name="Gabaldon T."/>
            <person name="Wincker P."/>
            <person name="Dujon B."/>
        </authorList>
    </citation>
    <scope>NUCLEOTIDE SEQUENCE</scope>
    <source>
        <strain evidence="4">CBS 1993</strain>
    </source>
</reference>